<dbReference type="Gene3D" id="2.60.120.260">
    <property type="entry name" value="Galactose-binding domain-like"/>
    <property type="match status" value="1"/>
</dbReference>
<dbReference type="Pfam" id="PF18962">
    <property type="entry name" value="Por_Secre_tail"/>
    <property type="match status" value="1"/>
</dbReference>
<dbReference type="SMART" id="SM00089">
    <property type="entry name" value="PKD"/>
    <property type="match status" value="3"/>
</dbReference>
<feature type="chain" id="PRO_5026883144" evidence="8">
    <location>
        <begin position="32"/>
        <end position="1973"/>
    </location>
</feature>
<gene>
    <name evidence="11" type="ORF">F8C67_09565</name>
</gene>
<keyword evidence="3" id="KW-0963">Cytoplasm</keyword>
<evidence type="ECO:0000259" key="10">
    <source>
        <dbReference type="PROSITE" id="PS50093"/>
    </source>
</evidence>
<dbReference type="InterPro" id="IPR022409">
    <property type="entry name" value="PKD/Chitinase_dom"/>
</dbReference>
<dbReference type="CDD" id="cd00146">
    <property type="entry name" value="PKD"/>
    <property type="match status" value="3"/>
</dbReference>
<dbReference type="Gene3D" id="2.60.40.10">
    <property type="entry name" value="Immunoglobulins"/>
    <property type="match status" value="7"/>
</dbReference>
<keyword evidence="7" id="KW-0966">Cell projection</keyword>
<dbReference type="NCBIfam" id="TIGR04183">
    <property type="entry name" value="Por_Secre_tail"/>
    <property type="match status" value="1"/>
</dbReference>
<dbReference type="Proteomes" id="UP000468650">
    <property type="component" value="Unassembled WGS sequence"/>
</dbReference>
<dbReference type="SUPFAM" id="SSF52317">
    <property type="entry name" value="Class I glutamine amidotransferase-like"/>
    <property type="match status" value="1"/>
</dbReference>
<dbReference type="Pfam" id="PF22544">
    <property type="entry name" value="HYDIN_VesB_CFA65-like_Ig"/>
    <property type="match status" value="2"/>
</dbReference>
<evidence type="ECO:0000256" key="6">
    <source>
        <dbReference type="ARBA" id="ARBA00023157"/>
    </source>
</evidence>
<feature type="domain" description="PKD" evidence="10">
    <location>
        <begin position="1834"/>
        <end position="1870"/>
    </location>
</feature>
<dbReference type="InterPro" id="IPR053879">
    <property type="entry name" value="HYDIN_VesB_CFA65-like_Ig"/>
</dbReference>
<dbReference type="InterPro" id="IPR000859">
    <property type="entry name" value="CUB_dom"/>
</dbReference>
<dbReference type="OrthoDB" id="1055762at2"/>
<protein>
    <submittedName>
        <fullName evidence="11">PKD domain-containing protein</fullName>
    </submittedName>
</protein>
<evidence type="ECO:0000256" key="3">
    <source>
        <dbReference type="ARBA" id="ARBA00022490"/>
    </source>
</evidence>
<dbReference type="SUPFAM" id="SSF49854">
    <property type="entry name" value="Spermadhesin, CUB domain"/>
    <property type="match status" value="1"/>
</dbReference>
<organism evidence="11 12">
    <name type="scientific">Phaeocystidibacter luteus</name>
    <dbReference type="NCBI Taxonomy" id="911197"/>
    <lineage>
        <taxon>Bacteria</taxon>
        <taxon>Pseudomonadati</taxon>
        <taxon>Bacteroidota</taxon>
        <taxon>Flavobacteriia</taxon>
        <taxon>Flavobacteriales</taxon>
        <taxon>Phaeocystidibacteraceae</taxon>
        <taxon>Phaeocystidibacter</taxon>
    </lineage>
</organism>
<reference evidence="11 12" key="1">
    <citation type="submission" date="2019-09" db="EMBL/GenBank/DDBJ databases">
        <title>Genomes of family Cryomorphaceae.</title>
        <authorList>
            <person name="Bowman J.P."/>
        </authorList>
    </citation>
    <scope>NUCLEOTIDE SEQUENCE [LARGE SCALE GENOMIC DNA]</scope>
    <source>
        <strain evidence="11 12">LMG 25704</strain>
    </source>
</reference>
<dbReference type="InterPro" id="IPR026444">
    <property type="entry name" value="Secre_tail"/>
</dbReference>
<dbReference type="PROSITE" id="PS01180">
    <property type="entry name" value="CUB"/>
    <property type="match status" value="1"/>
</dbReference>
<evidence type="ECO:0000313" key="12">
    <source>
        <dbReference type="Proteomes" id="UP000468650"/>
    </source>
</evidence>
<dbReference type="InterPro" id="IPR049419">
    <property type="entry name" value="Reelin_subrepeat-B"/>
</dbReference>
<feature type="domain" description="PKD" evidence="10">
    <location>
        <begin position="184"/>
        <end position="232"/>
    </location>
</feature>
<dbReference type="InterPro" id="IPR033305">
    <property type="entry name" value="Hydin-like"/>
</dbReference>
<dbReference type="CDD" id="cd00041">
    <property type="entry name" value="CUB"/>
    <property type="match status" value="1"/>
</dbReference>
<dbReference type="NCBIfam" id="NF012200">
    <property type="entry name" value="choice_anch_D"/>
    <property type="match status" value="3"/>
</dbReference>
<dbReference type="EMBL" id="WBVO01000007">
    <property type="protein sequence ID" value="KAB2809794.1"/>
    <property type="molecule type" value="Genomic_DNA"/>
</dbReference>
<comment type="caution">
    <text evidence="11">The sequence shown here is derived from an EMBL/GenBank/DDBJ whole genome shotgun (WGS) entry which is preliminary data.</text>
</comment>
<dbReference type="InterPro" id="IPR029062">
    <property type="entry name" value="Class_I_gatase-like"/>
</dbReference>
<feature type="domain" description="CUB" evidence="9">
    <location>
        <begin position="38"/>
        <end position="150"/>
    </location>
</feature>
<dbReference type="InterPro" id="IPR035986">
    <property type="entry name" value="PKD_dom_sf"/>
</dbReference>
<keyword evidence="4 8" id="KW-0732">Signal</keyword>
<evidence type="ECO:0000313" key="11">
    <source>
        <dbReference type="EMBL" id="KAB2809794.1"/>
    </source>
</evidence>
<comment type="subcellular location">
    <subcellularLocation>
        <location evidence="1">Cell projection</location>
        <location evidence="1">Cilium</location>
    </subcellularLocation>
    <subcellularLocation>
        <location evidence="2">Cytoplasm</location>
    </subcellularLocation>
</comment>
<feature type="signal peptide" evidence="8">
    <location>
        <begin position="1"/>
        <end position="31"/>
    </location>
</feature>
<dbReference type="Pfam" id="PF18911">
    <property type="entry name" value="PKD_4"/>
    <property type="match status" value="3"/>
</dbReference>
<dbReference type="InterPro" id="IPR035914">
    <property type="entry name" value="Sperma_CUB_dom_sf"/>
</dbReference>
<evidence type="ECO:0000256" key="2">
    <source>
        <dbReference type="ARBA" id="ARBA00004496"/>
    </source>
</evidence>
<evidence type="ECO:0000256" key="1">
    <source>
        <dbReference type="ARBA" id="ARBA00004138"/>
    </source>
</evidence>
<dbReference type="InterPro" id="IPR013783">
    <property type="entry name" value="Ig-like_fold"/>
</dbReference>
<keyword evidence="6" id="KW-1015">Disulfide bond</keyword>
<dbReference type="GO" id="GO:0005737">
    <property type="term" value="C:cytoplasm"/>
    <property type="evidence" value="ECO:0007669"/>
    <property type="project" value="UniProtKB-SubCell"/>
</dbReference>
<dbReference type="SUPFAM" id="SSF49299">
    <property type="entry name" value="PKD domain"/>
    <property type="match status" value="3"/>
</dbReference>
<name>A0A6N6RFF2_9FLAO</name>
<evidence type="ECO:0000259" key="9">
    <source>
        <dbReference type="PROSITE" id="PS01180"/>
    </source>
</evidence>
<proteinExistence type="predicted"/>
<dbReference type="PANTHER" id="PTHR23053:SF0">
    <property type="entry name" value="HYDROCEPHALUS-INDUCING PROTEIN HOMOLOG"/>
    <property type="match status" value="1"/>
</dbReference>
<sequence>MSYFCKTFKNYQMLKALLAGFAILSSIAVVGQTNMPYQGVDSTSSCTGTLYDHNGPSGSYFNSANGTFYINPPGGTLTVTFTSFGLESCCDRVRVYDGIGTSGSLLINQGGYSLPNGGSALTIPSGQATIVFTSDGSVTGSGFAMNWSAGGSTAPVASFTMSTTNPPLNWAVNFTNTSTGSGDFDWDFGDGTTSTDANPSHTYTTSGTYQVRLIASGCIGTPDTITQSVTVQGNPTYTVTPDSLYSTVSCGGVASGSFTLSSTASTLGYSISSREVPAPAPFALNENFEASLGAFTVSPTASTGFTTNRVIGNAPQGSTFMQLSGYTSSDNGVGAQFPLAQPQEVSFYINPIVYTSYQGYIGLNEDPTNPASSRMAYFYMRYNSLRVYTGTTTYYLTMTTNTWSFIEIKNIDWTSKTFDLYQDGTLIASNIAFYQSSINGLRQFTAWTGTSAASLGLDQIRVGTVHPEPLTLTSNSGTLTSGNSASINATINTSGMMAGTYNYEVVVRTNASGADSVKVIPYVVDVTGAPSISLDKSCINFGNVYTTQSYQDSIRVVNSGCDSLNISSIVSTNTDITTDVSSLIVPPFDTAFIYVDVAPSMSGAYNDTIYLNNDATNTQVCVQGTGLASPIASMDTTGFNLVSNGCNDSLNFGFYLYNQGAANMTWDAISGSLLADDFDASTSPSSIWQSIGSNVIGANCWTRSGANSMAFTGSNRFAVTNSFNSTGSDSVTFWAIPGFSGAGCENPDGSEQVIVEYSLNGANFVYMGFIPSTNTTAQYFAFHIPVTGNVQIRLRQSFYSSSTIDNYIIDDFEIKGVNNRFTFNPSTGTVLPGDSVWVNVTAIISDLTTGVYNYPLYVETNDPNQPLLVTNVNITVNGTPQIQLSQSGCIDFGSVINGNTVTDSVLVYNDGCADLNLTGFLSTNSDFSATADTTTLGAGDSTMIRISFNSNMVGAYADTITVQNNDTVQTICVTAIGVGAPNFDVNPDSVYVTSTNCSDSIYVPITVSNSGGLSTLHFTVDSLQSGGGPGLNLTVLKTGGDVNREYPYTMTAITTYLPNANVLESVATTASAMTADLANADVLLIPEQEYLSSSVSLAIRPAIQAYVNQGGQVVVMSNTVNNLFGLFTVTTSTTSAPTYLNVADASHPIFAGTNTSAFQNLGLVQSYTISTPGANILGTAWSTTNHTIAEMSYGSGTVVYYGYDFFSYSTDMQLGLANAISYLKANGNVDWAYATSYQDSAQVNDSTTFGLVISADGLTNGRHSGTMTIRTNDPSYPIVEVPFVFDLNGQAEMVLPTTCTDFDSIIVGLQVQDSTWVYNSGCDTLDITSYGSSTGDYMITSPLPIKVAPGDSMNVGIAFAPSVMGVLNDTLHFYATSDTAGICVTGKGLGAPLLTTTSDSIEVVLNKCDNFIIDTYDVSNTGQGAMTYDIFFGQYQEDTSYTSFTTNYASTNHSFSNTLTTADSIVVTVIYQGDFDWWNEYITLSIEGTTIGNTSGVYTPFGTPDTATFVVTGANVNTFLADGTLSLDVQNSNWVTYTSSYVNFHDVKVQIYNYGLPAWLTFPSTTTGSLGIGATDTKSMIFTAVSLAAGVYTTDMNILTNDPTQPHKIVPVIFDVRDEASIALSDTCVSLPSTQINDTSTTSIWVINDGCQPLNVTNITSTINVFKAAPKNFTVPAGDSVQVTISFVPTVPATYSGNMTVVSGAGSETFCVNGTSTARPTADWQWGIIDPCDGQVLFSDHSQGTVTGYLWQFGDGNASQVPNPTHSYERPGTYRVTLTVSNTSGFDTLTQFITVNPFYAGYSVEMNGSIIVDDTLYINTPITFNDSSITASQWTWYFGDGNLSNSQNPTHTYLNSGVYQVTLDAEDTAGCRKLISKSFWLVNGISVEERLAQSLRVYPNPSSGVFTIASDNVDWSGVTLNLTSMNGELLLHEEAAANAPIQQMDITHLPPGVYMLRITSEEGWTTVRRIIRE</sequence>
<dbReference type="Pfam" id="PF21471">
    <property type="entry name" value="Reelin_subrepeat-B"/>
    <property type="match status" value="1"/>
</dbReference>
<evidence type="ECO:0000256" key="4">
    <source>
        <dbReference type="ARBA" id="ARBA00022729"/>
    </source>
</evidence>
<dbReference type="PANTHER" id="PTHR23053">
    <property type="entry name" value="DLEC1 DELETED IN LUNG AND ESOPHAGEAL CANCER 1"/>
    <property type="match status" value="1"/>
</dbReference>
<evidence type="ECO:0000256" key="5">
    <source>
        <dbReference type="ARBA" id="ARBA00023069"/>
    </source>
</evidence>
<dbReference type="PROSITE" id="PS50093">
    <property type="entry name" value="PKD"/>
    <property type="match status" value="3"/>
</dbReference>
<keyword evidence="5" id="KW-0969">Cilium</keyword>
<feature type="domain" description="PKD" evidence="10">
    <location>
        <begin position="1735"/>
        <end position="1795"/>
    </location>
</feature>
<accession>A0A6N6RFF2</accession>
<dbReference type="InterPro" id="IPR000601">
    <property type="entry name" value="PKD_dom"/>
</dbReference>
<dbReference type="SMART" id="SM00042">
    <property type="entry name" value="CUB"/>
    <property type="match status" value="1"/>
</dbReference>
<keyword evidence="12" id="KW-1185">Reference proteome</keyword>
<evidence type="ECO:0000256" key="8">
    <source>
        <dbReference type="SAM" id="SignalP"/>
    </source>
</evidence>
<dbReference type="Gene3D" id="2.60.120.290">
    <property type="entry name" value="Spermadhesin, CUB domain"/>
    <property type="match status" value="1"/>
</dbReference>
<evidence type="ECO:0000256" key="7">
    <source>
        <dbReference type="ARBA" id="ARBA00023273"/>
    </source>
</evidence>